<dbReference type="Proteomes" id="UP000054770">
    <property type="component" value="Unassembled WGS sequence"/>
</dbReference>
<comment type="subcellular location">
    <subcellularLocation>
        <location evidence="1">Cell membrane</location>
        <topology evidence="1">Multi-pass membrane protein</topology>
    </subcellularLocation>
</comment>
<protein>
    <submittedName>
        <fullName evidence="7">Ribose ABC transporter permease</fullName>
    </submittedName>
</protein>
<name>A0A158G5I8_9BURK</name>
<dbReference type="GO" id="GO:0005886">
    <property type="term" value="C:plasma membrane"/>
    <property type="evidence" value="ECO:0007669"/>
    <property type="project" value="UniProtKB-SubCell"/>
</dbReference>
<evidence type="ECO:0000256" key="5">
    <source>
        <dbReference type="ARBA" id="ARBA00023136"/>
    </source>
</evidence>
<sequence>MKNVMHNQAEVMSEFLEPSKSNSKAKPARLPAIDEFSWIWVGLILLFVCSSIVAPGTMTRGSILAMLPFAGILAIVATGQTLVIQQRGLDMSAIGMVSLAGIVMARTGFGFNSIVLAIIFTVCVGAIVGIVNGALISRVAITPLVATLAVNALLIGCARSLTGNVPVDVPTVMQTISHAQFLGLPANVWFAFAFVTTAWIITRKTTVGRRFVAVGVNPRAAEAAGVNVLKYRIGAYVASAVCFSAAGMLLAGFIGSGSQTSGNDYLLPAIAAVVVGGTPFTGGRGSVVASAVAALFMAQLGQLVLALGAGPAVQLLVQACAILLATTVRHLPGFLRTLRTSRA</sequence>
<evidence type="ECO:0000256" key="1">
    <source>
        <dbReference type="ARBA" id="ARBA00004651"/>
    </source>
</evidence>
<keyword evidence="5 6" id="KW-0472">Membrane</keyword>
<dbReference type="InterPro" id="IPR001851">
    <property type="entry name" value="ABC_transp_permease"/>
</dbReference>
<keyword evidence="8" id="KW-1185">Reference proteome</keyword>
<evidence type="ECO:0000256" key="6">
    <source>
        <dbReference type="SAM" id="Phobius"/>
    </source>
</evidence>
<keyword evidence="3 6" id="KW-0812">Transmembrane</keyword>
<dbReference type="AlphaFoldDB" id="A0A158G5I8"/>
<feature type="transmembrane region" description="Helical" evidence="6">
    <location>
        <begin position="265"/>
        <end position="281"/>
    </location>
</feature>
<evidence type="ECO:0000256" key="3">
    <source>
        <dbReference type="ARBA" id="ARBA00022692"/>
    </source>
</evidence>
<keyword evidence="4 6" id="KW-1133">Transmembrane helix</keyword>
<dbReference type="GO" id="GO:0022857">
    <property type="term" value="F:transmembrane transporter activity"/>
    <property type="evidence" value="ECO:0007669"/>
    <property type="project" value="InterPro"/>
</dbReference>
<dbReference type="EMBL" id="FCON02000009">
    <property type="protein sequence ID" value="SAL26680.1"/>
    <property type="molecule type" value="Genomic_DNA"/>
</dbReference>
<accession>A0A158G5I8</accession>
<dbReference type="OrthoDB" id="8897092at2"/>
<feature type="transmembrane region" description="Helical" evidence="6">
    <location>
        <begin position="181"/>
        <end position="201"/>
    </location>
</feature>
<feature type="transmembrane region" description="Helical" evidence="6">
    <location>
        <begin position="233"/>
        <end position="253"/>
    </location>
</feature>
<dbReference type="CDD" id="cd06579">
    <property type="entry name" value="TM_PBP1_transp_AraH_like"/>
    <property type="match status" value="1"/>
</dbReference>
<dbReference type="Pfam" id="PF02653">
    <property type="entry name" value="BPD_transp_2"/>
    <property type="match status" value="1"/>
</dbReference>
<feature type="transmembrane region" description="Helical" evidence="6">
    <location>
        <begin position="143"/>
        <end position="161"/>
    </location>
</feature>
<keyword evidence="2" id="KW-1003">Cell membrane</keyword>
<reference evidence="7" key="1">
    <citation type="submission" date="2016-01" db="EMBL/GenBank/DDBJ databases">
        <authorList>
            <person name="Peeters C."/>
        </authorList>
    </citation>
    <scope>NUCLEOTIDE SEQUENCE [LARGE SCALE GENOMIC DNA]</scope>
    <source>
        <strain evidence="7">LMG 22940</strain>
    </source>
</reference>
<evidence type="ECO:0000256" key="4">
    <source>
        <dbReference type="ARBA" id="ARBA00022989"/>
    </source>
</evidence>
<comment type="caution">
    <text evidence="7">The sequence shown here is derived from an EMBL/GenBank/DDBJ whole genome shotgun (WGS) entry which is preliminary data.</text>
</comment>
<evidence type="ECO:0000313" key="7">
    <source>
        <dbReference type="EMBL" id="SAL26680.1"/>
    </source>
</evidence>
<gene>
    <name evidence="7" type="ORF">AWB68_01241</name>
</gene>
<feature type="transmembrane region" description="Helical" evidence="6">
    <location>
        <begin position="63"/>
        <end position="84"/>
    </location>
</feature>
<organism evidence="7 8">
    <name type="scientific">Caballeronia choica</name>
    <dbReference type="NCBI Taxonomy" id="326476"/>
    <lineage>
        <taxon>Bacteria</taxon>
        <taxon>Pseudomonadati</taxon>
        <taxon>Pseudomonadota</taxon>
        <taxon>Betaproteobacteria</taxon>
        <taxon>Burkholderiales</taxon>
        <taxon>Burkholderiaceae</taxon>
        <taxon>Caballeronia</taxon>
    </lineage>
</organism>
<feature type="transmembrane region" description="Helical" evidence="6">
    <location>
        <begin position="115"/>
        <end position="136"/>
    </location>
</feature>
<evidence type="ECO:0000256" key="2">
    <source>
        <dbReference type="ARBA" id="ARBA00022475"/>
    </source>
</evidence>
<proteinExistence type="predicted"/>
<feature type="transmembrane region" description="Helical" evidence="6">
    <location>
        <begin position="91"/>
        <end position="109"/>
    </location>
</feature>
<evidence type="ECO:0000313" key="8">
    <source>
        <dbReference type="Proteomes" id="UP000054770"/>
    </source>
</evidence>
<feature type="transmembrane region" description="Helical" evidence="6">
    <location>
        <begin position="36"/>
        <end position="57"/>
    </location>
</feature>
<dbReference type="PANTHER" id="PTHR32196">
    <property type="entry name" value="ABC TRANSPORTER PERMEASE PROTEIN YPHD-RELATED-RELATED"/>
    <property type="match status" value="1"/>
</dbReference>